<organism evidence="1 2">
    <name type="scientific">Thelohanellus kitauei</name>
    <name type="common">Myxosporean</name>
    <dbReference type="NCBI Taxonomy" id="669202"/>
    <lineage>
        <taxon>Eukaryota</taxon>
        <taxon>Metazoa</taxon>
        <taxon>Cnidaria</taxon>
        <taxon>Myxozoa</taxon>
        <taxon>Myxosporea</taxon>
        <taxon>Bivalvulida</taxon>
        <taxon>Platysporina</taxon>
        <taxon>Myxobolidae</taxon>
        <taxon>Thelohanellus</taxon>
    </lineage>
</organism>
<evidence type="ECO:0000313" key="1">
    <source>
        <dbReference type="EMBL" id="KII63059.1"/>
    </source>
</evidence>
<comment type="caution">
    <text evidence="1">The sequence shown here is derived from an EMBL/GenBank/DDBJ whole genome shotgun (WGS) entry which is preliminary data.</text>
</comment>
<evidence type="ECO:0000313" key="2">
    <source>
        <dbReference type="Proteomes" id="UP000031668"/>
    </source>
</evidence>
<protein>
    <submittedName>
        <fullName evidence="1">Uncharacterized protein</fullName>
    </submittedName>
</protein>
<keyword evidence="2" id="KW-1185">Reference proteome</keyword>
<gene>
    <name evidence="1" type="ORF">RF11_08420</name>
</gene>
<accession>A0A0C2MFA2</accession>
<dbReference type="EMBL" id="JWZT01004789">
    <property type="protein sequence ID" value="KII63059.1"/>
    <property type="molecule type" value="Genomic_DNA"/>
</dbReference>
<proteinExistence type="predicted"/>
<name>A0A0C2MFA2_THEKT</name>
<dbReference type="Proteomes" id="UP000031668">
    <property type="component" value="Unassembled WGS sequence"/>
</dbReference>
<sequence length="100" mass="11250">MAFSSSCKIAKMSKKVGTILNTERTLESNGLGGAILLELRIISFVDIFSQTAECFICLHSVKTCLELCRRRPYETSLPKTFENLQASARNEMKKRSSTNR</sequence>
<dbReference type="AlphaFoldDB" id="A0A0C2MFA2"/>
<reference evidence="1 2" key="1">
    <citation type="journal article" date="2014" name="Genome Biol. Evol.">
        <title>The genome of the myxosporean Thelohanellus kitauei shows adaptations to nutrient acquisition within its fish host.</title>
        <authorList>
            <person name="Yang Y."/>
            <person name="Xiong J."/>
            <person name="Zhou Z."/>
            <person name="Huo F."/>
            <person name="Miao W."/>
            <person name="Ran C."/>
            <person name="Liu Y."/>
            <person name="Zhang J."/>
            <person name="Feng J."/>
            <person name="Wang M."/>
            <person name="Wang M."/>
            <person name="Wang L."/>
            <person name="Yao B."/>
        </authorList>
    </citation>
    <scope>NUCLEOTIDE SEQUENCE [LARGE SCALE GENOMIC DNA]</scope>
    <source>
        <strain evidence="1">Wuqing</strain>
    </source>
</reference>